<proteinExistence type="predicted"/>
<name>A0ABY8XYA1_9PSEU</name>
<gene>
    <name evidence="2" type="ORF">QP939_19740</name>
</gene>
<dbReference type="Proteomes" id="UP001227101">
    <property type="component" value="Chromosome"/>
</dbReference>
<sequence length="142" mass="14621">MTSSMACPCGVAVLGIVEAATAQDAIAAYERAAFQALAVGAQLHVRRHAAEISSARAAEEIDDILRRLRIALALMEKQVAEDPPTNQSPGALAGYLRSWAHTTGQITAQLYRQAAHQDTATSADQLGGGPAAPGSTTAGGAR</sequence>
<evidence type="ECO:0000313" key="3">
    <source>
        <dbReference type="Proteomes" id="UP001227101"/>
    </source>
</evidence>
<evidence type="ECO:0000256" key="1">
    <source>
        <dbReference type="SAM" id="MobiDB-lite"/>
    </source>
</evidence>
<reference evidence="2 3" key="1">
    <citation type="submission" date="2023-06" db="EMBL/GenBank/DDBJ databases">
        <authorList>
            <person name="Oyuntsetseg B."/>
            <person name="Kim S.B."/>
        </authorList>
    </citation>
    <scope>NUCLEOTIDE SEQUENCE [LARGE SCALE GENOMIC DNA]</scope>
    <source>
        <strain evidence="2 3">2-2</strain>
    </source>
</reference>
<organism evidence="2 3">
    <name type="scientific">Amycolatopsis nalaikhensis</name>
    <dbReference type="NCBI Taxonomy" id="715472"/>
    <lineage>
        <taxon>Bacteria</taxon>
        <taxon>Bacillati</taxon>
        <taxon>Actinomycetota</taxon>
        <taxon>Actinomycetes</taxon>
        <taxon>Pseudonocardiales</taxon>
        <taxon>Pseudonocardiaceae</taxon>
        <taxon>Amycolatopsis</taxon>
    </lineage>
</organism>
<keyword evidence="3" id="KW-1185">Reference proteome</keyword>
<protein>
    <submittedName>
        <fullName evidence="2">Uncharacterized protein</fullName>
    </submittedName>
</protein>
<feature type="compositionally biased region" description="Low complexity" evidence="1">
    <location>
        <begin position="132"/>
        <end position="142"/>
    </location>
</feature>
<dbReference type="RefSeq" id="WP_285458279.1">
    <property type="nucleotide sequence ID" value="NZ_CP127173.1"/>
</dbReference>
<feature type="region of interest" description="Disordered" evidence="1">
    <location>
        <begin position="119"/>
        <end position="142"/>
    </location>
</feature>
<dbReference type="EMBL" id="CP127173">
    <property type="protein sequence ID" value="WIV60680.1"/>
    <property type="molecule type" value="Genomic_DNA"/>
</dbReference>
<accession>A0ABY8XYA1</accession>
<evidence type="ECO:0000313" key="2">
    <source>
        <dbReference type="EMBL" id="WIV60680.1"/>
    </source>
</evidence>